<dbReference type="STRING" id="2018661.A0A2A2KV82"/>
<organism evidence="8 9">
    <name type="scientific">Diploscapter pachys</name>
    <dbReference type="NCBI Taxonomy" id="2018661"/>
    <lineage>
        <taxon>Eukaryota</taxon>
        <taxon>Metazoa</taxon>
        <taxon>Ecdysozoa</taxon>
        <taxon>Nematoda</taxon>
        <taxon>Chromadorea</taxon>
        <taxon>Rhabditida</taxon>
        <taxon>Rhabditina</taxon>
        <taxon>Rhabditomorpha</taxon>
        <taxon>Rhabditoidea</taxon>
        <taxon>Rhabditidae</taxon>
        <taxon>Diploscapter</taxon>
    </lineage>
</organism>
<dbReference type="GO" id="GO:0022857">
    <property type="term" value="F:transmembrane transporter activity"/>
    <property type="evidence" value="ECO:0007669"/>
    <property type="project" value="InterPro"/>
</dbReference>
<accession>A0A2A2KV82</accession>
<keyword evidence="6 7" id="KW-0472">Membrane</keyword>
<dbReference type="OrthoDB" id="205993at2759"/>
<comment type="similarity">
    <text evidence="2">Belongs to the major facilitator superfamily. Proton-dependent oligopeptide transporter (POT/PTR) (TC 2.A.17) family.</text>
</comment>
<feature type="transmembrane region" description="Helical" evidence="7">
    <location>
        <begin position="128"/>
        <end position="148"/>
    </location>
</feature>
<dbReference type="PANTHER" id="PTHR11654">
    <property type="entry name" value="OLIGOPEPTIDE TRANSPORTER-RELATED"/>
    <property type="match status" value="1"/>
</dbReference>
<dbReference type="InterPro" id="IPR018456">
    <property type="entry name" value="PTR2_symporter_CS"/>
</dbReference>
<feature type="transmembrane region" description="Helical" evidence="7">
    <location>
        <begin position="224"/>
        <end position="243"/>
    </location>
</feature>
<gene>
    <name evidence="8" type="ORF">WR25_22740</name>
</gene>
<name>A0A2A2KV82_9BILA</name>
<dbReference type="CDD" id="cd17347">
    <property type="entry name" value="MFS_SLC15A1_2_like"/>
    <property type="match status" value="1"/>
</dbReference>
<comment type="caution">
    <text evidence="8">The sequence shown here is derived from an EMBL/GenBank/DDBJ whole genome shotgun (WGS) entry which is preliminary data.</text>
</comment>
<dbReference type="FunFam" id="1.20.1250.20:FF:000612">
    <property type="entry name" value="Peptide transporter 3"/>
    <property type="match status" value="1"/>
</dbReference>
<evidence type="ECO:0000256" key="2">
    <source>
        <dbReference type="ARBA" id="ARBA00005982"/>
    </source>
</evidence>
<feature type="transmembrane region" description="Helical" evidence="7">
    <location>
        <begin position="422"/>
        <end position="441"/>
    </location>
</feature>
<evidence type="ECO:0000256" key="7">
    <source>
        <dbReference type="SAM" id="Phobius"/>
    </source>
</evidence>
<dbReference type="GO" id="GO:0006857">
    <property type="term" value="P:oligopeptide transport"/>
    <property type="evidence" value="ECO:0007669"/>
    <property type="project" value="InterPro"/>
</dbReference>
<feature type="transmembrane region" description="Helical" evidence="7">
    <location>
        <begin position="263"/>
        <end position="283"/>
    </location>
</feature>
<feature type="transmembrane region" description="Helical" evidence="7">
    <location>
        <begin position="389"/>
        <end position="410"/>
    </location>
</feature>
<comment type="subcellular location">
    <subcellularLocation>
        <location evidence="1">Membrane</location>
        <topology evidence="1">Multi-pass membrane protein</topology>
    </subcellularLocation>
</comment>
<dbReference type="EMBL" id="LIAE01007661">
    <property type="protein sequence ID" value="PAV77767.1"/>
    <property type="molecule type" value="Genomic_DNA"/>
</dbReference>
<dbReference type="Pfam" id="PF00854">
    <property type="entry name" value="PTR2"/>
    <property type="match status" value="1"/>
</dbReference>
<dbReference type="GO" id="GO:0016020">
    <property type="term" value="C:membrane"/>
    <property type="evidence" value="ECO:0007669"/>
    <property type="project" value="UniProtKB-SubCell"/>
</dbReference>
<dbReference type="SUPFAM" id="SSF103473">
    <property type="entry name" value="MFS general substrate transporter"/>
    <property type="match status" value="1"/>
</dbReference>
<proteinExistence type="inferred from homology"/>
<evidence type="ECO:0000256" key="3">
    <source>
        <dbReference type="ARBA" id="ARBA00022692"/>
    </source>
</evidence>
<evidence type="ECO:0000313" key="9">
    <source>
        <dbReference type="Proteomes" id="UP000218231"/>
    </source>
</evidence>
<evidence type="ECO:0000256" key="1">
    <source>
        <dbReference type="ARBA" id="ARBA00004141"/>
    </source>
</evidence>
<keyword evidence="9" id="KW-1185">Reference proteome</keyword>
<dbReference type="Gene3D" id="1.20.1250.20">
    <property type="entry name" value="MFS general substrate transporter like domains"/>
    <property type="match status" value="2"/>
</dbReference>
<evidence type="ECO:0000256" key="5">
    <source>
        <dbReference type="ARBA" id="ARBA00022989"/>
    </source>
</evidence>
<evidence type="ECO:0000313" key="8">
    <source>
        <dbReference type="EMBL" id="PAV77767.1"/>
    </source>
</evidence>
<evidence type="ECO:0000256" key="4">
    <source>
        <dbReference type="ARBA" id="ARBA00022856"/>
    </source>
</evidence>
<keyword evidence="4" id="KW-0571">Peptide transport</keyword>
<dbReference type="PROSITE" id="PS01022">
    <property type="entry name" value="PTR2_1"/>
    <property type="match status" value="1"/>
</dbReference>
<evidence type="ECO:0008006" key="10">
    <source>
        <dbReference type="Google" id="ProtNLM"/>
    </source>
</evidence>
<dbReference type="AlphaFoldDB" id="A0A2A2KV82"/>
<keyword evidence="3 7" id="KW-0812">Transmembrane</keyword>
<evidence type="ECO:0000256" key="6">
    <source>
        <dbReference type="ARBA" id="ARBA00023136"/>
    </source>
</evidence>
<keyword evidence="4" id="KW-0653">Protein transport</keyword>
<sequence>MEGRCKDGERRMWMGKSGRDIWKREGVTAADCGAEVRRHSAWMSVVLSFAGDPLLPQDSRSNRKGKASRTAAEMPEKNLCQKLREYPPAVFFMLGNELCERFSFYGMRAILTLYLKFEHHFSNSTATLIYHLFSCIAYFTPLIGSLLADCWLGRFKVILFGSIIYVFGHALLSGGAVPFLSTGVRSMFDFSGLLVIALATGAIKPCVSAFAADQFREDQADLRAQFFSFFYFAINTGSLFAIFLTPILRGRVQCMGSKYCFPLAFGVPGVLMLIALLIFLAAVKLYKKPPPSKDNIGRQVASCVYTGASRSICGKNKKPVDHWLDRAAPEHSSQLIEECKRFLAVVLIFSPLPFFWALYDQQGSTWILQAQRLNGRLGFFTMLPDQVNALNPLLILIFVPIFEGLIYPAARKVVKVTPLRKISVGLLLAALSFAMAGILQLEVNKTMEPSPAEGRVFIQKVGNAPVSGFSSDTFGQINGGALSSEKTELDAGMYSADVNGNKVPINLTDPNAGYVVGFFENANGSGDVKQFKYRNEKTENGATRIHVLVPEEDGGRIFACNNDGELDDHNSDAVADLKTGNYIDILPGMFSNPNFKLYWGNNCTGSGCPNHVDIQSQMGAIFSLYVHNKTTADDLTMLVRPNTVSIAWVFPQLIVITAAEILFSITGLEFAYSQSGPEMKSILQARFI</sequence>
<dbReference type="InterPro" id="IPR036259">
    <property type="entry name" value="MFS_trans_sf"/>
</dbReference>
<dbReference type="InterPro" id="IPR000109">
    <property type="entry name" value="POT_fam"/>
</dbReference>
<keyword evidence="4" id="KW-0813">Transport</keyword>
<protein>
    <recommendedName>
        <fullName evidence="10">Major facilitator superfamily (MFS) profile domain-containing protein</fullName>
    </recommendedName>
</protein>
<reference evidence="8 9" key="1">
    <citation type="journal article" date="2017" name="Curr. Biol.">
        <title>Genome architecture and evolution of a unichromosomal asexual nematode.</title>
        <authorList>
            <person name="Fradin H."/>
            <person name="Zegar C."/>
            <person name="Gutwein M."/>
            <person name="Lucas J."/>
            <person name="Kovtun M."/>
            <person name="Corcoran D."/>
            <person name="Baugh L.R."/>
            <person name="Kiontke K."/>
            <person name="Gunsalus K."/>
            <person name="Fitch D.H."/>
            <person name="Piano F."/>
        </authorList>
    </citation>
    <scope>NUCLEOTIDE SEQUENCE [LARGE SCALE GENOMIC DNA]</scope>
    <source>
        <strain evidence="8">PF1309</strain>
    </source>
</reference>
<feature type="transmembrane region" description="Helical" evidence="7">
    <location>
        <begin position="192"/>
        <end position="212"/>
    </location>
</feature>
<dbReference type="Proteomes" id="UP000218231">
    <property type="component" value="Unassembled WGS sequence"/>
</dbReference>
<feature type="transmembrane region" description="Helical" evidence="7">
    <location>
        <begin position="157"/>
        <end position="180"/>
    </location>
</feature>
<keyword evidence="5 7" id="KW-1133">Transmembrane helix</keyword>